<dbReference type="GO" id="GO:0008408">
    <property type="term" value="F:3'-5' exonuclease activity"/>
    <property type="evidence" value="ECO:0007669"/>
    <property type="project" value="InterPro"/>
</dbReference>
<dbReference type="GO" id="GO:0000166">
    <property type="term" value="F:nucleotide binding"/>
    <property type="evidence" value="ECO:0007669"/>
    <property type="project" value="InterPro"/>
</dbReference>
<dbReference type="SMART" id="SM00474">
    <property type="entry name" value="35EXOc"/>
    <property type="match status" value="1"/>
</dbReference>
<dbReference type="EC" id="3.1.13.5" evidence="6"/>
<dbReference type="PANTHER" id="PTHR47649">
    <property type="entry name" value="RIBONUCLEASE D"/>
    <property type="match status" value="1"/>
</dbReference>
<dbReference type="InterPro" id="IPR002121">
    <property type="entry name" value="HRDC_dom"/>
</dbReference>
<dbReference type="InterPro" id="IPR048579">
    <property type="entry name" value="RNAseD_HRDC_C"/>
</dbReference>
<evidence type="ECO:0000256" key="6">
    <source>
        <dbReference type="HAMAP-Rule" id="MF_01899"/>
    </source>
</evidence>
<keyword evidence="9" id="KW-1185">Reference proteome</keyword>
<sequence length="398" mass="45190">MINLNFQKLHETFIYIETNEALAALCKKCLTLPYITLDTEFVRTKTLYPLLGLVQIFDGKAVYLIDPVKITDIAPLAKLLTDESTLKVLHSCSEDLDALKHNVGEYPSPLFDTQVAAGFLDMGNSIGYANLVENICDVTLDKTESRTDWLARPLRQEQLMYAAADVTYLHIVYAELFNAVEEKQLTKAVLLEAQNMTDKKQYAIPSDYAYMTIGNNWKLAPKNLLALKLLAKWRVETAQDNNTSINFVLRESCMLDIAARLPRNLSLLGKVHGISPKQNRLYGKVILSIVDDVENATQDEYPPRIERLIDFPKYKKAVSDIKARICTLAESAGIPEPVIASKKQINDLLKWCWFTFCDFDVRELRPDLLSGWRRELLLDDLASLFDDNEGEYNAVRSL</sequence>
<dbReference type="InterPro" id="IPR012337">
    <property type="entry name" value="RNaseH-like_sf"/>
</dbReference>
<comment type="subcellular location">
    <subcellularLocation>
        <location evidence="6">Cytoplasm</location>
    </subcellularLocation>
</comment>
<dbReference type="SUPFAM" id="SSF47819">
    <property type="entry name" value="HRDC-like"/>
    <property type="match status" value="2"/>
</dbReference>
<accession>A0AA37STL3</accession>
<evidence type="ECO:0000256" key="1">
    <source>
        <dbReference type="ARBA" id="ARBA00022490"/>
    </source>
</evidence>
<dbReference type="Pfam" id="PF01612">
    <property type="entry name" value="DNA_pol_A_exo1"/>
    <property type="match status" value="1"/>
</dbReference>
<comment type="similarity">
    <text evidence="6">Belongs to the RNase D family.</text>
</comment>
<gene>
    <name evidence="6 8" type="primary">rnd</name>
    <name evidence="8" type="ORF">GCM10007852_05740</name>
</gene>
<proteinExistence type="inferred from homology"/>
<dbReference type="Gene3D" id="3.30.420.10">
    <property type="entry name" value="Ribonuclease H-like superfamily/Ribonuclease H"/>
    <property type="match status" value="1"/>
</dbReference>
<comment type="caution">
    <text evidence="8">The sequence shown here is derived from an EMBL/GenBank/DDBJ whole genome shotgun (WGS) entry which is preliminary data.</text>
</comment>
<dbReference type="RefSeq" id="WP_284215986.1">
    <property type="nucleotide sequence ID" value="NZ_BSOT01000005.1"/>
</dbReference>
<dbReference type="GO" id="GO:0005737">
    <property type="term" value="C:cytoplasm"/>
    <property type="evidence" value="ECO:0007669"/>
    <property type="project" value="UniProtKB-SubCell"/>
</dbReference>
<dbReference type="GO" id="GO:0042780">
    <property type="term" value="P:tRNA 3'-end processing"/>
    <property type="evidence" value="ECO:0007669"/>
    <property type="project" value="UniProtKB-UniRule"/>
</dbReference>
<dbReference type="AlphaFoldDB" id="A0AA37STL3"/>
<organism evidence="8 9">
    <name type="scientific">Agaribacter marinus</name>
    <dbReference type="NCBI Taxonomy" id="1431249"/>
    <lineage>
        <taxon>Bacteria</taxon>
        <taxon>Pseudomonadati</taxon>
        <taxon>Pseudomonadota</taxon>
        <taxon>Gammaproteobacteria</taxon>
        <taxon>Alteromonadales</taxon>
        <taxon>Alteromonadaceae</taxon>
        <taxon>Agaribacter</taxon>
    </lineage>
</organism>
<dbReference type="SUPFAM" id="SSF53098">
    <property type="entry name" value="Ribonuclease H-like"/>
    <property type="match status" value="1"/>
</dbReference>
<keyword evidence="5 6" id="KW-0269">Exonuclease</keyword>
<protein>
    <recommendedName>
        <fullName evidence="6">Ribonuclease D</fullName>
        <shortName evidence="6">RNase D</shortName>
        <ecNumber evidence="6">3.1.13.5</ecNumber>
    </recommendedName>
</protein>
<dbReference type="InterPro" id="IPR006292">
    <property type="entry name" value="RNase_D"/>
</dbReference>
<dbReference type="Pfam" id="PF00570">
    <property type="entry name" value="HRDC"/>
    <property type="match status" value="1"/>
</dbReference>
<comment type="cofactor">
    <cofactor evidence="6">
        <name>a divalent metal cation</name>
        <dbReference type="ChEBI" id="CHEBI:60240"/>
    </cofactor>
</comment>
<dbReference type="Proteomes" id="UP001156601">
    <property type="component" value="Unassembled WGS sequence"/>
</dbReference>
<dbReference type="SMART" id="SM00341">
    <property type="entry name" value="HRDC"/>
    <property type="match status" value="1"/>
</dbReference>
<feature type="domain" description="HRDC" evidence="7">
    <location>
        <begin position="220"/>
        <end position="300"/>
    </location>
</feature>
<name>A0AA37STL3_9ALTE</name>
<keyword evidence="4 6" id="KW-0378">Hydrolase</keyword>
<evidence type="ECO:0000259" key="7">
    <source>
        <dbReference type="PROSITE" id="PS50967"/>
    </source>
</evidence>
<dbReference type="InterPro" id="IPR010997">
    <property type="entry name" value="HRDC-like_sf"/>
</dbReference>
<dbReference type="NCBIfam" id="TIGR01388">
    <property type="entry name" value="rnd"/>
    <property type="match status" value="1"/>
</dbReference>
<evidence type="ECO:0000256" key="4">
    <source>
        <dbReference type="ARBA" id="ARBA00022801"/>
    </source>
</evidence>
<dbReference type="InterPro" id="IPR036397">
    <property type="entry name" value="RNaseH_sf"/>
</dbReference>
<dbReference type="Gene3D" id="1.10.150.80">
    <property type="entry name" value="HRDC domain"/>
    <property type="match status" value="2"/>
</dbReference>
<keyword evidence="3 6" id="KW-0540">Nuclease</keyword>
<evidence type="ECO:0000256" key="5">
    <source>
        <dbReference type="ARBA" id="ARBA00022839"/>
    </source>
</evidence>
<reference evidence="8" key="1">
    <citation type="journal article" date="2014" name="Int. J. Syst. Evol. Microbiol.">
        <title>Complete genome sequence of Corynebacterium casei LMG S-19264T (=DSM 44701T), isolated from a smear-ripened cheese.</title>
        <authorList>
            <consortium name="US DOE Joint Genome Institute (JGI-PGF)"/>
            <person name="Walter F."/>
            <person name="Albersmeier A."/>
            <person name="Kalinowski J."/>
            <person name="Ruckert C."/>
        </authorList>
    </citation>
    <scope>NUCLEOTIDE SEQUENCE</scope>
    <source>
        <strain evidence="8">NBRC 110023</strain>
    </source>
</reference>
<evidence type="ECO:0000313" key="9">
    <source>
        <dbReference type="Proteomes" id="UP001156601"/>
    </source>
</evidence>
<comment type="catalytic activity">
    <reaction evidence="6">
        <text>Exonucleolytic cleavage that removes extra residues from the 3'-terminus of tRNA to produce 5'-mononucleotides.</text>
        <dbReference type="EC" id="3.1.13.5"/>
    </reaction>
</comment>
<evidence type="ECO:0000313" key="8">
    <source>
        <dbReference type="EMBL" id="GLR69666.1"/>
    </source>
</evidence>
<comment type="function">
    <text evidence="6">Exonuclease involved in the 3' processing of various precursor tRNAs. Initiates hydrolysis at the 3'-terminus of an RNA molecule and releases 5'-mononucleotides.</text>
</comment>
<dbReference type="GO" id="GO:0033890">
    <property type="term" value="F:ribonuclease D activity"/>
    <property type="evidence" value="ECO:0007669"/>
    <property type="project" value="UniProtKB-UniRule"/>
</dbReference>
<evidence type="ECO:0000256" key="2">
    <source>
        <dbReference type="ARBA" id="ARBA00022694"/>
    </source>
</evidence>
<dbReference type="PROSITE" id="PS50967">
    <property type="entry name" value="HRDC"/>
    <property type="match status" value="1"/>
</dbReference>
<dbReference type="InterPro" id="IPR002562">
    <property type="entry name" value="3'-5'_exonuclease_dom"/>
</dbReference>
<dbReference type="Pfam" id="PF21293">
    <property type="entry name" value="RNAseD_HRDC_C"/>
    <property type="match status" value="1"/>
</dbReference>
<keyword evidence="2 6" id="KW-0819">tRNA processing</keyword>
<dbReference type="GO" id="GO:0003676">
    <property type="term" value="F:nucleic acid binding"/>
    <property type="evidence" value="ECO:0007669"/>
    <property type="project" value="InterPro"/>
</dbReference>
<dbReference type="InterPro" id="IPR044876">
    <property type="entry name" value="HRDC_dom_sf"/>
</dbReference>
<dbReference type="EMBL" id="BSOT01000005">
    <property type="protein sequence ID" value="GLR69666.1"/>
    <property type="molecule type" value="Genomic_DNA"/>
</dbReference>
<evidence type="ECO:0000256" key="3">
    <source>
        <dbReference type="ARBA" id="ARBA00022722"/>
    </source>
</evidence>
<dbReference type="HAMAP" id="MF_01899">
    <property type="entry name" value="RNase_D"/>
    <property type="match status" value="1"/>
</dbReference>
<dbReference type="PANTHER" id="PTHR47649:SF1">
    <property type="entry name" value="RIBONUCLEASE D"/>
    <property type="match status" value="1"/>
</dbReference>
<reference evidence="8" key="2">
    <citation type="submission" date="2023-01" db="EMBL/GenBank/DDBJ databases">
        <title>Draft genome sequence of Agaribacter marinus strain NBRC 110023.</title>
        <authorList>
            <person name="Sun Q."/>
            <person name="Mori K."/>
        </authorList>
    </citation>
    <scope>NUCLEOTIDE SEQUENCE</scope>
    <source>
        <strain evidence="8">NBRC 110023</strain>
    </source>
</reference>
<keyword evidence="1 6" id="KW-0963">Cytoplasm</keyword>
<dbReference type="CDD" id="cd06142">
    <property type="entry name" value="RNaseD_exo"/>
    <property type="match status" value="1"/>
</dbReference>
<dbReference type="InterPro" id="IPR051086">
    <property type="entry name" value="RNase_D-like"/>
</dbReference>